<dbReference type="PANTHER" id="PTHR14136">
    <property type="entry name" value="BTB_POZ DOMAIN-CONTAINING PROTEIN KCTD9"/>
    <property type="match status" value="1"/>
</dbReference>
<organism evidence="1">
    <name type="scientific">Symploca sp. SIO1C4</name>
    <dbReference type="NCBI Taxonomy" id="2607765"/>
    <lineage>
        <taxon>Bacteria</taxon>
        <taxon>Bacillati</taxon>
        <taxon>Cyanobacteriota</taxon>
        <taxon>Cyanophyceae</taxon>
        <taxon>Coleofasciculales</taxon>
        <taxon>Coleofasciculaceae</taxon>
        <taxon>Symploca</taxon>
    </lineage>
</organism>
<dbReference type="SUPFAM" id="SSF141571">
    <property type="entry name" value="Pentapeptide repeat-like"/>
    <property type="match status" value="1"/>
</dbReference>
<dbReference type="Gene3D" id="2.160.20.80">
    <property type="entry name" value="E3 ubiquitin-protein ligase SopA"/>
    <property type="match status" value="1"/>
</dbReference>
<dbReference type="Pfam" id="PF00805">
    <property type="entry name" value="Pentapeptide"/>
    <property type="match status" value="1"/>
</dbReference>
<dbReference type="InterPro" id="IPR051082">
    <property type="entry name" value="Pentapeptide-BTB/POZ_domain"/>
</dbReference>
<dbReference type="InterPro" id="IPR001646">
    <property type="entry name" value="5peptide_repeat"/>
</dbReference>
<dbReference type="PANTHER" id="PTHR14136:SF17">
    <property type="entry name" value="BTB_POZ DOMAIN-CONTAINING PROTEIN KCTD9"/>
    <property type="match status" value="1"/>
</dbReference>
<dbReference type="EMBL" id="JAAHFQ010001068">
    <property type="protein sequence ID" value="NER32104.1"/>
    <property type="molecule type" value="Genomic_DNA"/>
</dbReference>
<name>A0A6B3NPE6_9CYAN</name>
<sequence length="142" mass="15589">YGARVIDLDIMLARANLSGTDLRWTELSEANLVKTNLSYSNLAQANLARSVLYEANLTGADLRGTLLFYGSVETASPRSRTKGANYSTGVHTGAVVENANFTNVKRMDEQQRRYCCHWCGEKSRRTIPGGCQGIPNKLASQT</sequence>
<comment type="caution">
    <text evidence="1">The sequence shown here is derived from an EMBL/GenBank/DDBJ whole genome shotgun (WGS) entry which is preliminary data.</text>
</comment>
<feature type="non-terminal residue" evidence="1">
    <location>
        <position position="1"/>
    </location>
</feature>
<proteinExistence type="predicted"/>
<dbReference type="AlphaFoldDB" id="A0A6B3NPE6"/>
<evidence type="ECO:0000313" key="1">
    <source>
        <dbReference type="EMBL" id="NER32104.1"/>
    </source>
</evidence>
<protein>
    <submittedName>
        <fullName evidence="1">Pentapeptide repeat-containing protein</fullName>
    </submittedName>
</protein>
<accession>A0A6B3NPE6</accession>
<reference evidence="1" key="1">
    <citation type="submission" date="2019-11" db="EMBL/GenBank/DDBJ databases">
        <title>Genomic insights into an expanded diversity of filamentous marine cyanobacteria reveals the extraordinary biosynthetic potential of Moorea and Okeania.</title>
        <authorList>
            <person name="Ferreira Leao T."/>
            <person name="Wang M."/>
            <person name="Moss N."/>
            <person name="Da Silva R."/>
            <person name="Sanders J."/>
            <person name="Nurk S."/>
            <person name="Gurevich A."/>
            <person name="Humphrey G."/>
            <person name="Reher R."/>
            <person name="Zhu Q."/>
            <person name="Belda-Ferre P."/>
            <person name="Glukhov E."/>
            <person name="Rex R."/>
            <person name="Dorrestein P.C."/>
            <person name="Knight R."/>
            <person name="Pevzner P."/>
            <person name="Gerwick W.H."/>
            <person name="Gerwick L."/>
        </authorList>
    </citation>
    <scope>NUCLEOTIDE SEQUENCE</scope>
    <source>
        <strain evidence="1">SIO1C4</strain>
    </source>
</reference>
<gene>
    <name evidence="1" type="ORF">F6J89_32005</name>
</gene>